<dbReference type="AlphaFoldDB" id="A0A1V6MIJ5"/>
<reference evidence="1 2" key="2">
    <citation type="submission" date="2017-02" db="EMBL/GenBank/DDBJ databases">
        <title>Draft genome sequence of Streptomyces phaeoluteigriseus type strain DSM41896.</title>
        <authorList>
            <person name="Salih T.S."/>
            <person name="Algora Gallardo L."/>
            <person name="Melo Santos T."/>
            <person name="Filgueira Martinez S."/>
            <person name="Herron P.R."/>
        </authorList>
    </citation>
    <scope>NUCLEOTIDE SEQUENCE [LARGE SCALE GENOMIC DNA]</scope>
    <source>
        <strain evidence="1 2">DSM 41896</strain>
    </source>
</reference>
<protein>
    <submittedName>
        <fullName evidence="1">Uncharacterized protein</fullName>
    </submittedName>
</protein>
<name>A0A1V6MIJ5_9ACTN</name>
<gene>
    <name evidence="1" type="ORF">BM536_034455</name>
</gene>
<organism evidence="1 2">
    <name type="scientific">Streptomyces phaeoluteigriseus</name>
    <dbReference type="NCBI Taxonomy" id="114686"/>
    <lineage>
        <taxon>Bacteria</taxon>
        <taxon>Bacillati</taxon>
        <taxon>Actinomycetota</taxon>
        <taxon>Actinomycetes</taxon>
        <taxon>Kitasatosporales</taxon>
        <taxon>Streptomycetaceae</taxon>
        <taxon>Streptomyces</taxon>
        <taxon>Streptomyces aurantiacus group</taxon>
    </lineage>
</organism>
<dbReference type="STRING" id="114686.BM536_034455"/>
<sequence length="80" mass="8783">MSGRRLRRAVRPEGAADTGGLFATVAKLGRSTGVTAFGALFPNRLESLGALEAYTSWKRFSHASPRSLRRSRSVPCPDWY</sequence>
<reference evidence="2" key="1">
    <citation type="submission" date="2016-11" db="EMBL/GenBank/DDBJ databases">
        <authorList>
            <person name="Schniete J.K."/>
            <person name="Salih T."/>
            <person name="Algora Gallardo L."/>
            <person name="Martinez Fernandez S."/>
            <person name="Herron P.R."/>
        </authorList>
    </citation>
    <scope>NUCLEOTIDE SEQUENCE [LARGE SCALE GENOMIC DNA]</scope>
    <source>
        <strain evidence="2">DSM 41896</strain>
    </source>
</reference>
<dbReference type="EMBL" id="MPOH02000020">
    <property type="protein sequence ID" value="OQD52133.1"/>
    <property type="molecule type" value="Genomic_DNA"/>
</dbReference>
<accession>A0A1V6MIJ5</accession>
<dbReference type="Proteomes" id="UP000184286">
    <property type="component" value="Unassembled WGS sequence"/>
</dbReference>
<comment type="caution">
    <text evidence="1">The sequence shown here is derived from an EMBL/GenBank/DDBJ whole genome shotgun (WGS) entry which is preliminary data.</text>
</comment>
<evidence type="ECO:0000313" key="1">
    <source>
        <dbReference type="EMBL" id="OQD52133.1"/>
    </source>
</evidence>
<evidence type="ECO:0000313" key="2">
    <source>
        <dbReference type="Proteomes" id="UP000184286"/>
    </source>
</evidence>
<proteinExistence type="predicted"/>